<dbReference type="PANTHER" id="PTHR13812:SF19">
    <property type="entry name" value="KETIMINE REDUCTASE MU-CRYSTALLIN"/>
    <property type="match status" value="1"/>
</dbReference>
<keyword evidence="3" id="KW-1185">Reference proteome</keyword>
<dbReference type="FunFam" id="3.40.50.720:FF:000311">
    <property type="entry name" value="Ornithine cyclodeaminase"/>
    <property type="match status" value="1"/>
</dbReference>
<name>Q21TG8_ALBFT</name>
<accession>Q21TG8</accession>
<dbReference type="InterPro" id="IPR036291">
    <property type="entry name" value="NAD(P)-bd_dom_sf"/>
</dbReference>
<dbReference type="AlphaFoldDB" id="Q21TG8"/>
<evidence type="ECO:0000256" key="1">
    <source>
        <dbReference type="ARBA" id="ARBA00008903"/>
    </source>
</evidence>
<dbReference type="EMBL" id="CP000267">
    <property type="protein sequence ID" value="ABD70935.1"/>
    <property type="molecule type" value="Genomic_DNA"/>
</dbReference>
<evidence type="ECO:0000313" key="3">
    <source>
        <dbReference type="Proteomes" id="UP000008332"/>
    </source>
</evidence>
<reference evidence="3" key="1">
    <citation type="submission" date="2006-02" db="EMBL/GenBank/DDBJ databases">
        <title>Complete sequence of chromosome of Rhodoferax ferrireducens DSM 15236.</title>
        <authorList>
            <person name="Copeland A."/>
            <person name="Lucas S."/>
            <person name="Lapidus A."/>
            <person name="Barry K."/>
            <person name="Detter J.C."/>
            <person name="Glavina del Rio T."/>
            <person name="Hammon N."/>
            <person name="Israni S."/>
            <person name="Pitluck S."/>
            <person name="Brettin T."/>
            <person name="Bruce D."/>
            <person name="Han C."/>
            <person name="Tapia R."/>
            <person name="Gilna P."/>
            <person name="Kiss H."/>
            <person name="Schmutz J."/>
            <person name="Larimer F."/>
            <person name="Land M."/>
            <person name="Kyrpides N."/>
            <person name="Ivanova N."/>
            <person name="Richardson P."/>
        </authorList>
    </citation>
    <scope>NUCLEOTIDE SEQUENCE [LARGE SCALE GENOMIC DNA]</scope>
    <source>
        <strain evidence="3">ATCC BAA-621 / DSM 15236 / T118</strain>
    </source>
</reference>
<dbReference type="PIRSF" id="PIRSF001439">
    <property type="entry name" value="CryM"/>
    <property type="match status" value="1"/>
</dbReference>
<protein>
    <submittedName>
        <fullName evidence="2">Ornithine cyclodeaminase</fullName>
        <ecNumber evidence="2">4.3.1.12</ecNumber>
    </submittedName>
</protein>
<gene>
    <name evidence="2" type="ordered locus">Rfer_3226</name>
</gene>
<organism evidence="2 3">
    <name type="scientific">Albidiferax ferrireducens (strain ATCC BAA-621 / DSM 15236 / T118)</name>
    <name type="common">Rhodoferax ferrireducens</name>
    <dbReference type="NCBI Taxonomy" id="338969"/>
    <lineage>
        <taxon>Bacteria</taxon>
        <taxon>Pseudomonadati</taxon>
        <taxon>Pseudomonadota</taxon>
        <taxon>Betaproteobacteria</taxon>
        <taxon>Burkholderiales</taxon>
        <taxon>Comamonadaceae</taxon>
        <taxon>Rhodoferax</taxon>
    </lineage>
</organism>
<dbReference type="GO" id="GO:0019752">
    <property type="term" value="P:carboxylic acid metabolic process"/>
    <property type="evidence" value="ECO:0007669"/>
    <property type="project" value="UniProtKB-ARBA"/>
</dbReference>
<dbReference type="Proteomes" id="UP000008332">
    <property type="component" value="Chromosome"/>
</dbReference>
<dbReference type="RefSeq" id="WP_011465498.1">
    <property type="nucleotide sequence ID" value="NC_007908.1"/>
</dbReference>
<sequence>MQFIPKDEVARLTPYGALIQSLAKGLREPIESPPRSHFNPNHDASTVLIMPAWRPNRMMGTKIVSIWPENNARGKPAVSAVYVLTSCEDGTTLAVIDGTELTLRRTAAAAALAARLLARPGSTRLAVLGTGALSAHMAMAHHSVFKLSETVIWGRQLDKAQAVVDELAKVGIAARATTNLESTLAAIDIVAAVTTATAPFIRSEWVKPGTHLGLIGAFTANMAEAEPQLLPGVRLFVDTREGVLQKGGEVWQALRAGLISEADVRGELTELLASSPHMTGRSSEQDITVYKSVGFAALDLIAAEHVLQGFTPLPAPALMAYPATTSVPTGQKPPSKTDSPR</sequence>
<keyword evidence="2" id="KW-0456">Lyase</keyword>
<proteinExistence type="inferred from homology"/>
<dbReference type="HOGENOM" id="CLU_042088_1_2_4"/>
<dbReference type="GO" id="GO:0005737">
    <property type="term" value="C:cytoplasm"/>
    <property type="evidence" value="ECO:0007669"/>
    <property type="project" value="TreeGrafter"/>
</dbReference>
<dbReference type="KEGG" id="rfr:Rfer_3226"/>
<dbReference type="GO" id="GO:0008473">
    <property type="term" value="F:ornithine cyclodeaminase activity"/>
    <property type="evidence" value="ECO:0007669"/>
    <property type="project" value="UniProtKB-EC"/>
</dbReference>
<dbReference type="Gene3D" id="3.30.1780.10">
    <property type="entry name" value="ornithine cyclodeaminase, domain 1"/>
    <property type="match status" value="1"/>
</dbReference>
<dbReference type="SUPFAM" id="SSF51735">
    <property type="entry name" value="NAD(P)-binding Rossmann-fold domains"/>
    <property type="match status" value="1"/>
</dbReference>
<dbReference type="STRING" id="338969.Rfer_3226"/>
<dbReference type="GO" id="GO:0016491">
    <property type="term" value="F:oxidoreductase activity"/>
    <property type="evidence" value="ECO:0007669"/>
    <property type="project" value="UniProtKB-ARBA"/>
</dbReference>
<dbReference type="InterPro" id="IPR023401">
    <property type="entry name" value="ODC_N"/>
</dbReference>
<dbReference type="InterPro" id="IPR003462">
    <property type="entry name" value="ODC_Mu_crystall"/>
</dbReference>
<dbReference type="EC" id="4.3.1.12" evidence="2"/>
<dbReference type="PANTHER" id="PTHR13812">
    <property type="entry name" value="KETIMINE REDUCTASE MU-CRYSTALLIN"/>
    <property type="match status" value="1"/>
</dbReference>
<dbReference type="Gene3D" id="3.40.50.720">
    <property type="entry name" value="NAD(P)-binding Rossmann-like Domain"/>
    <property type="match status" value="1"/>
</dbReference>
<comment type="similarity">
    <text evidence="1">Belongs to the ornithine cyclodeaminase/mu-crystallin family.</text>
</comment>
<evidence type="ECO:0000313" key="2">
    <source>
        <dbReference type="EMBL" id="ABD70935.1"/>
    </source>
</evidence>
<dbReference type="Pfam" id="PF02423">
    <property type="entry name" value="OCD_Mu_crystall"/>
    <property type="match status" value="1"/>
</dbReference>
<dbReference type="eggNOG" id="COG2423">
    <property type="taxonomic scope" value="Bacteria"/>
</dbReference>